<evidence type="ECO:0000313" key="8">
    <source>
        <dbReference type="Proteomes" id="UP000023152"/>
    </source>
</evidence>
<feature type="coiled-coil region" evidence="5">
    <location>
        <begin position="248"/>
        <end position="338"/>
    </location>
</feature>
<organism evidence="7 8">
    <name type="scientific">Reticulomyxa filosa</name>
    <dbReference type="NCBI Taxonomy" id="46433"/>
    <lineage>
        <taxon>Eukaryota</taxon>
        <taxon>Sar</taxon>
        <taxon>Rhizaria</taxon>
        <taxon>Retaria</taxon>
        <taxon>Foraminifera</taxon>
        <taxon>Monothalamids</taxon>
        <taxon>Reticulomyxidae</taxon>
        <taxon>Reticulomyxa</taxon>
    </lineage>
</organism>
<dbReference type="GO" id="GO:0005634">
    <property type="term" value="C:nucleus"/>
    <property type="evidence" value="ECO:0007669"/>
    <property type="project" value="UniProtKB-SubCell"/>
</dbReference>
<evidence type="ECO:0000313" key="7">
    <source>
        <dbReference type="EMBL" id="ETO21486.1"/>
    </source>
</evidence>
<dbReference type="EMBL" id="ASPP01011571">
    <property type="protein sequence ID" value="ETO21486.1"/>
    <property type="molecule type" value="Genomic_DNA"/>
</dbReference>
<dbReference type="SUPFAM" id="SSF52540">
    <property type="entry name" value="P-loop containing nucleoside triphosphate hydrolases"/>
    <property type="match status" value="1"/>
</dbReference>
<comment type="caution">
    <text evidence="7">The sequence shown here is derived from an EMBL/GenBank/DDBJ whole genome shotgun (WGS) entry which is preliminary data.</text>
</comment>
<dbReference type="Pfam" id="PF02463">
    <property type="entry name" value="SMC_N"/>
    <property type="match status" value="1"/>
</dbReference>
<keyword evidence="5" id="KW-0175">Coiled coil</keyword>
<dbReference type="Proteomes" id="UP000023152">
    <property type="component" value="Unassembled WGS sequence"/>
</dbReference>
<evidence type="ECO:0000256" key="3">
    <source>
        <dbReference type="ARBA" id="ARBA00022840"/>
    </source>
</evidence>
<dbReference type="InterPro" id="IPR027417">
    <property type="entry name" value="P-loop_NTPase"/>
</dbReference>
<sequence>MSQQPQPRLVLTKIELENFKSYYGRRIIGPFHKVKGRPKTQTAKTKTVFWTVRFSSIVGPNGSGKSNVIDALLFVFGKRASKIRLKKISELVHNSSDHPDCNQAKVTVFFQEIIDHVNNENKKYAHTHTLAAMSLILVLVNTPKQSNNKNWFEDSEDEYTAVEGSQFSICRIATKRNQSQYFINGNAVTRTDVVNKLISKGVDLSNNRFLILQGEVESISLMKPKGPTPNEDGLLEYLEDIIGSNQFVEQIEKAKEGAEVLNAEVEERLNRVKLVEKDRDKLESAKNEAQEFVKKELQLWKLSGIKKQISINQFQGEMKKSQEALAEKLKQLQHYNDEISLFQKSHTHTHTQTQIFA</sequence>
<dbReference type="AlphaFoldDB" id="X6N642"/>
<evidence type="ECO:0000256" key="5">
    <source>
        <dbReference type="SAM" id="Coils"/>
    </source>
</evidence>
<evidence type="ECO:0000259" key="6">
    <source>
        <dbReference type="Pfam" id="PF02463"/>
    </source>
</evidence>
<protein>
    <submittedName>
        <fullName evidence="7">Chromosome assembly protein</fullName>
    </submittedName>
</protein>
<keyword evidence="2" id="KW-0547">Nucleotide-binding</keyword>
<dbReference type="GO" id="GO:0007076">
    <property type="term" value="P:mitotic chromosome condensation"/>
    <property type="evidence" value="ECO:0007669"/>
    <property type="project" value="TreeGrafter"/>
</dbReference>
<evidence type="ECO:0000256" key="2">
    <source>
        <dbReference type="ARBA" id="ARBA00022741"/>
    </source>
</evidence>
<dbReference type="InterPro" id="IPR003395">
    <property type="entry name" value="RecF/RecN/SMC_N"/>
</dbReference>
<accession>X6N642</accession>
<feature type="domain" description="RecF/RecN/SMC N-terminal" evidence="6">
    <location>
        <begin position="44"/>
        <end position="205"/>
    </location>
</feature>
<dbReference type="GO" id="GO:0005524">
    <property type="term" value="F:ATP binding"/>
    <property type="evidence" value="ECO:0007669"/>
    <property type="project" value="UniProtKB-KW"/>
</dbReference>
<gene>
    <name evidence="7" type="ORF">RFI_15718</name>
</gene>
<evidence type="ECO:0000256" key="1">
    <source>
        <dbReference type="ARBA" id="ARBA00004123"/>
    </source>
</evidence>
<keyword evidence="3" id="KW-0067">ATP-binding</keyword>
<dbReference type="Gene3D" id="3.40.50.300">
    <property type="entry name" value="P-loop containing nucleotide triphosphate hydrolases"/>
    <property type="match status" value="1"/>
</dbReference>
<reference evidence="7 8" key="1">
    <citation type="journal article" date="2013" name="Curr. Biol.">
        <title>The Genome of the Foraminiferan Reticulomyxa filosa.</title>
        <authorList>
            <person name="Glockner G."/>
            <person name="Hulsmann N."/>
            <person name="Schleicher M."/>
            <person name="Noegel A.A."/>
            <person name="Eichinger L."/>
            <person name="Gallinger C."/>
            <person name="Pawlowski J."/>
            <person name="Sierra R."/>
            <person name="Euteneuer U."/>
            <person name="Pillet L."/>
            <person name="Moustafa A."/>
            <person name="Platzer M."/>
            <person name="Groth M."/>
            <person name="Szafranski K."/>
            <person name="Schliwa M."/>
        </authorList>
    </citation>
    <scope>NUCLEOTIDE SEQUENCE [LARGE SCALE GENOMIC DNA]</scope>
</reference>
<dbReference type="GO" id="GO:0000796">
    <property type="term" value="C:condensin complex"/>
    <property type="evidence" value="ECO:0007669"/>
    <property type="project" value="TreeGrafter"/>
</dbReference>
<comment type="subcellular location">
    <subcellularLocation>
        <location evidence="1">Nucleus</location>
    </subcellularLocation>
</comment>
<keyword evidence="8" id="KW-1185">Reference proteome</keyword>
<name>X6N642_RETFI</name>
<evidence type="ECO:0000256" key="4">
    <source>
        <dbReference type="ARBA" id="ARBA00023242"/>
    </source>
</evidence>
<keyword evidence="4" id="KW-0539">Nucleus</keyword>
<dbReference type="PANTHER" id="PTHR18937">
    <property type="entry name" value="STRUCTURAL MAINTENANCE OF CHROMOSOMES SMC FAMILY MEMBER"/>
    <property type="match status" value="1"/>
</dbReference>
<dbReference type="OrthoDB" id="5575062at2759"/>
<dbReference type="PANTHER" id="PTHR18937:SF172">
    <property type="entry name" value="STRUCTURAL MAINTENANCE OF CHROMOSOMES PROTEIN"/>
    <property type="match status" value="1"/>
</dbReference>
<proteinExistence type="predicted"/>